<dbReference type="InterPro" id="IPR007607">
    <property type="entry name" value="BacA/B"/>
</dbReference>
<dbReference type="Pfam" id="PF04519">
    <property type="entry name" value="Bactofilin"/>
    <property type="match status" value="1"/>
</dbReference>
<protein>
    <submittedName>
        <fullName evidence="2">Polymer-forming cytoskeletal protein</fullName>
    </submittedName>
</protein>
<dbReference type="EMBL" id="JAPDPJ010000001">
    <property type="protein sequence ID" value="MCW3785114.1"/>
    <property type="molecule type" value="Genomic_DNA"/>
</dbReference>
<reference evidence="2" key="1">
    <citation type="submission" date="2022-10" db="EMBL/GenBank/DDBJ databases">
        <authorList>
            <person name="Yu W.X."/>
        </authorList>
    </citation>
    <scope>NUCLEOTIDE SEQUENCE</scope>
    <source>
        <strain evidence="2">AAT</strain>
    </source>
</reference>
<dbReference type="AlphaFoldDB" id="A0AAE3M0V1"/>
<dbReference type="Proteomes" id="UP001209229">
    <property type="component" value="Unassembled WGS sequence"/>
</dbReference>
<keyword evidence="3" id="KW-1185">Reference proteome</keyword>
<proteinExistence type="inferred from homology"/>
<dbReference type="RefSeq" id="WP_301188685.1">
    <property type="nucleotide sequence ID" value="NZ_JAPDPJ010000001.1"/>
</dbReference>
<gene>
    <name evidence="2" type="ORF">OM075_01480</name>
</gene>
<evidence type="ECO:0000313" key="2">
    <source>
        <dbReference type="EMBL" id="MCW3785114.1"/>
    </source>
</evidence>
<accession>A0AAE3M0V1</accession>
<sequence length="126" mass="13101">MAKSYEPENKLPNMIGSGTKISGNIETNGDIRIDGEIEGNILSKGKVVIGPNGRVKGEINCANSEVSGGIEGKILVSELLSLKSTSKLIGDIITAKLTIEPGAIFTGKCEMGGKGENSQPTTSPKK</sequence>
<evidence type="ECO:0000313" key="3">
    <source>
        <dbReference type="Proteomes" id="UP001209229"/>
    </source>
</evidence>
<organism evidence="2 3">
    <name type="scientific">Plebeiibacterium sediminum</name>
    <dbReference type="NCBI Taxonomy" id="2992112"/>
    <lineage>
        <taxon>Bacteria</taxon>
        <taxon>Pseudomonadati</taxon>
        <taxon>Bacteroidota</taxon>
        <taxon>Bacteroidia</taxon>
        <taxon>Marinilabiliales</taxon>
        <taxon>Marinilabiliaceae</taxon>
        <taxon>Plebeiibacterium</taxon>
    </lineage>
</organism>
<evidence type="ECO:0000256" key="1">
    <source>
        <dbReference type="ARBA" id="ARBA00044755"/>
    </source>
</evidence>
<comment type="similarity">
    <text evidence="1">Belongs to the bactofilin family.</text>
</comment>
<dbReference type="PANTHER" id="PTHR35024">
    <property type="entry name" value="HYPOTHETICAL CYTOSOLIC PROTEIN"/>
    <property type="match status" value="1"/>
</dbReference>
<dbReference type="PANTHER" id="PTHR35024:SF4">
    <property type="entry name" value="POLYMER-FORMING CYTOSKELETAL PROTEIN"/>
    <property type="match status" value="1"/>
</dbReference>
<name>A0AAE3M0V1_9BACT</name>
<comment type="caution">
    <text evidence="2">The sequence shown here is derived from an EMBL/GenBank/DDBJ whole genome shotgun (WGS) entry which is preliminary data.</text>
</comment>